<dbReference type="AlphaFoldDB" id="A0A1E4QYE4"/>
<protein>
    <submittedName>
        <fullName evidence="1">Uncharacterized protein</fullName>
    </submittedName>
</protein>
<comment type="caution">
    <text evidence="1">The sequence shown here is derived from an EMBL/GenBank/DDBJ whole genome shotgun (WGS) entry which is preliminary data.</text>
</comment>
<evidence type="ECO:0000313" key="2">
    <source>
        <dbReference type="Proteomes" id="UP000094784"/>
    </source>
</evidence>
<evidence type="ECO:0000313" key="1">
    <source>
        <dbReference type="EMBL" id="ODV53215.1"/>
    </source>
</evidence>
<name>A0A1E4QYE4_9BACI</name>
<organism evidence="1 2">
    <name type="scientific">Lysinibacillus fusiformis</name>
    <dbReference type="NCBI Taxonomy" id="28031"/>
    <lineage>
        <taxon>Bacteria</taxon>
        <taxon>Bacillati</taxon>
        <taxon>Bacillota</taxon>
        <taxon>Bacilli</taxon>
        <taxon>Bacillales</taxon>
        <taxon>Bacillaceae</taxon>
        <taxon>Lysinibacillus</taxon>
    </lineage>
</organism>
<dbReference type="EMBL" id="MECQ01000008">
    <property type="protein sequence ID" value="ODV53215.1"/>
    <property type="molecule type" value="Genomic_DNA"/>
</dbReference>
<dbReference type="RefSeq" id="WP_069483461.1">
    <property type="nucleotide sequence ID" value="NZ_CP130331.1"/>
</dbReference>
<proteinExistence type="predicted"/>
<gene>
    <name evidence="1" type="ORF">BG258_23215</name>
</gene>
<sequence length="73" mass="8734">MIYYNFPYRGPFEYDKFIISILQYCNEVENIRETIDKDEKGFIANCKVIDDELDAIRKENHAERLLGIIEMII</sequence>
<reference evidence="1 2" key="1">
    <citation type="submission" date="2016-09" db="EMBL/GenBank/DDBJ databases">
        <title>Draft genome sequence of the soil isolate, Lysinibacillus fusiformis M5, a potential hypoxanthine producer.</title>
        <authorList>
            <person name="Gallegos-Monterrosa R."/>
            <person name="Maroti G."/>
            <person name="Balint B."/>
            <person name="Kovacs A.T."/>
        </authorList>
    </citation>
    <scope>NUCLEOTIDE SEQUENCE [LARGE SCALE GENOMIC DNA]</scope>
    <source>
        <strain evidence="1 2">M5</strain>
    </source>
</reference>
<accession>A0A1E4QYE4</accession>
<dbReference type="Proteomes" id="UP000094784">
    <property type="component" value="Unassembled WGS sequence"/>
</dbReference>